<gene>
    <name evidence="2" type="ORF">MCHLO_04911</name>
</gene>
<dbReference type="EMBL" id="DF843515">
    <property type="protein sequence ID" value="GAT47450.1"/>
    <property type="molecule type" value="Genomic_DNA"/>
</dbReference>
<accession>A0ABQ0L8G2</accession>
<proteinExistence type="predicted"/>
<reference evidence="2" key="1">
    <citation type="submission" date="2014-09" db="EMBL/GenBank/DDBJ databases">
        <title>Genome sequence of the luminous mushroom Mycena chlorophos for searching fungal bioluminescence genes.</title>
        <authorList>
            <person name="Tanaka Y."/>
            <person name="Kasuga D."/>
            <person name="Oba Y."/>
            <person name="Hase S."/>
            <person name="Sato K."/>
            <person name="Oba Y."/>
            <person name="Sakakibara Y."/>
        </authorList>
    </citation>
    <scope>NUCLEOTIDE SEQUENCE</scope>
</reference>
<evidence type="ECO:0000313" key="3">
    <source>
        <dbReference type="Proteomes" id="UP000815677"/>
    </source>
</evidence>
<dbReference type="Proteomes" id="UP000815677">
    <property type="component" value="Unassembled WGS sequence"/>
</dbReference>
<evidence type="ECO:0000256" key="1">
    <source>
        <dbReference type="SAM" id="MobiDB-lite"/>
    </source>
</evidence>
<sequence length="173" mass="18422">MRPSHPSATTSLPRLVMPSGYTRHTPHTLHASAHPRTTSLPIPELDDAFSAPKTPSRHASHPPSSPSDDVAPPSLGADLPHFTHSRHIPIHASPSHVVLNLAIDVPGDRPRAVGAFCAWEEGRGRPASPTALRSLSMALPGCGALARSTVIPIRSVHRRAGRPPPPRIIDSED</sequence>
<organism evidence="2 3">
    <name type="scientific">Mycena chlorophos</name>
    <name type="common">Agaric fungus</name>
    <name type="synonym">Agaricus chlorophos</name>
    <dbReference type="NCBI Taxonomy" id="658473"/>
    <lineage>
        <taxon>Eukaryota</taxon>
        <taxon>Fungi</taxon>
        <taxon>Dikarya</taxon>
        <taxon>Basidiomycota</taxon>
        <taxon>Agaricomycotina</taxon>
        <taxon>Agaricomycetes</taxon>
        <taxon>Agaricomycetidae</taxon>
        <taxon>Agaricales</taxon>
        <taxon>Marasmiineae</taxon>
        <taxon>Mycenaceae</taxon>
        <taxon>Mycena</taxon>
    </lineage>
</organism>
<keyword evidence="3" id="KW-1185">Reference proteome</keyword>
<name>A0ABQ0L8G2_MYCCL</name>
<feature type="compositionally biased region" description="Polar residues" evidence="1">
    <location>
        <begin position="1"/>
        <end position="12"/>
    </location>
</feature>
<evidence type="ECO:0000313" key="2">
    <source>
        <dbReference type="EMBL" id="GAT47450.1"/>
    </source>
</evidence>
<protein>
    <submittedName>
        <fullName evidence="2">Uncharacterized protein</fullName>
    </submittedName>
</protein>
<feature type="region of interest" description="Disordered" evidence="1">
    <location>
        <begin position="1"/>
        <end position="82"/>
    </location>
</feature>